<dbReference type="Pfam" id="PF04149">
    <property type="entry name" value="DUF397"/>
    <property type="match status" value="1"/>
</dbReference>
<evidence type="ECO:0000313" key="2">
    <source>
        <dbReference type="EMBL" id="MFC4326858.1"/>
    </source>
</evidence>
<dbReference type="Proteomes" id="UP001595824">
    <property type="component" value="Unassembled WGS sequence"/>
</dbReference>
<dbReference type="RefSeq" id="WP_381736778.1">
    <property type="nucleotide sequence ID" value="NZ_JBHSDP010000004.1"/>
</dbReference>
<organism evidence="2 3">
    <name type="scientific">Streptomyces andamanensis</name>
    <dbReference type="NCBI Taxonomy" id="1565035"/>
    <lineage>
        <taxon>Bacteria</taxon>
        <taxon>Bacillati</taxon>
        <taxon>Actinomycetota</taxon>
        <taxon>Actinomycetes</taxon>
        <taxon>Kitasatosporales</taxon>
        <taxon>Streptomycetaceae</taxon>
        <taxon>Streptomyces</taxon>
    </lineage>
</organism>
<proteinExistence type="predicted"/>
<comment type="caution">
    <text evidence="2">The sequence shown here is derived from an EMBL/GenBank/DDBJ whole genome shotgun (WGS) entry which is preliminary data.</text>
</comment>
<gene>
    <name evidence="2" type="ORF">ACFPC0_03200</name>
</gene>
<name>A0ABV8T6Y7_9ACTN</name>
<feature type="domain" description="DUF397" evidence="1">
    <location>
        <begin position="11"/>
        <end position="62"/>
    </location>
</feature>
<dbReference type="InterPro" id="IPR007278">
    <property type="entry name" value="DUF397"/>
</dbReference>
<evidence type="ECO:0000313" key="3">
    <source>
        <dbReference type="Proteomes" id="UP001595824"/>
    </source>
</evidence>
<accession>A0ABV8T6Y7</accession>
<reference evidence="3" key="1">
    <citation type="journal article" date="2019" name="Int. J. Syst. Evol. Microbiol.">
        <title>The Global Catalogue of Microorganisms (GCM) 10K type strain sequencing project: providing services to taxonomists for standard genome sequencing and annotation.</title>
        <authorList>
            <consortium name="The Broad Institute Genomics Platform"/>
            <consortium name="The Broad Institute Genome Sequencing Center for Infectious Disease"/>
            <person name="Wu L."/>
            <person name="Ma J."/>
        </authorList>
    </citation>
    <scope>NUCLEOTIDE SEQUENCE [LARGE SCALE GENOMIC DNA]</scope>
    <source>
        <strain evidence="3">PCU 347</strain>
    </source>
</reference>
<keyword evidence="3" id="KW-1185">Reference proteome</keyword>
<protein>
    <submittedName>
        <fullName evidence="2">DUF397 domain-containing protein</fullName>
    </submittedName>
</protein>
<evidence type="ECO:0000259" key="1">
    <source>
        <dbReference type="Pfam" id="PF04149"/>
    </source>
</evidence>
<dbReference type="EMBL" id="JBHSDP010000004">
    <property type="protein sequence ID" value="MFC4326858.1"/>
    <property type="molecule type" value="Genomic_DNA"/>
</dbReference>
<sequence>MAPGQQSENIRWRKSSYSGNTGGNCVEYAHLTAHIALRDSKNPAGGHLAVAPEVFSRFVGAAARGEL</sequence>